<name>A0A6F8ZJQ4_9FIRM</name>
<feature type="signal peptide" evidence="2">
    <location>
        <begin position="1"/>
        <end position="28"/>
    </location>
</feature>
<dbReference type="EMBL" id="LR778114">
    <property type="protein sequence ID" value="CAB1130174.1"/>
    <property type="molecule type" value="Genomic_DNA"/>
</dbReference>
<feature type="chain" id="PRO_5038591415" description="DUF5666 domain-containing protein" evidence="2">
    <location>
        <begin position="29"/>
        <end position="338"/>
    </location>
</feature>
<sequence>MGNKRWYAAAGLAAGALVAFSTALPVFAQPPVAGAEQPAGRPGGHGPRQAHHRRHRPAARITALTASQVTVTWPGKAHRTATLARSGLAVYAGLYPAAGSVLAVGEHIRLEGGPAHPQALVVLPEAGGTLENSNGVWSLQGRERTWTLALPAQPVLLGMSALTAGSRAQVFGTASGSSLAVSAVAAPPAWIRGAVVSDQGGTLVVKTVQGNRAVDISTALDARRAGHLKPGRRVRVALAPGTSRALAVLPAGRRHGWRARPGTATVGTLESTGDGSFQVRNLLGTQVVNTSGRTVTVRWHGHQGATLSGIPAGTRVAVLARHGGHDLLVVVLLARPRG</sequence>
<evidence type="ECO:0008006" key="5">
    <source>
        <dbReference type="Google" id="ProtNLM"/>
    </source>
</evidence>
<evidence type="ECO:0000256" key="1">
    <source>
        <dbReference type="SAM" id="MobiDB-lite"/>
    </source>
</evidence>
<evidence type="ECO:0000313" key="4">
    <source>
        <dbReference type="Proteomes" id="UP000503399"/>
    </source>
</evidence>
<protein>
    <recommendedName>
        <fullName evidence="5">DUF5666 domain-containing protein</fullName>
    </recommendedName>
</protein>
<feature type="region of interest" description="Disordered" evidence="1">
    <location>
        <begin position="32"/>
        <end position="56"/>
    </location>
</feature>
<evidence type="ECO:0000313" key="3">
    <source>
        <dbReference type="EMBL" id="CAB1130174.1"/>
    </source>
</evidence>
<dbReference type="KEGG" id="hfv:R50_2685"/>
<gene>
    <name evidence="3" type="ORF">R50_2685</name>
</gene>
<dbReference type="AlphaFoldDB" id="A0A6F8ZJQ4"/>
<dbReference type="Proteomes" id="UP000503399">
    <property type="component" value="Chromosome"/>
</dbReference>
<keyword evidence="4" id="KW-1185">Reference proteome</keyword>
<evidence type="ECO:0000256" key="2">
    <source>
        <dbReference type="SAM" id="SignalP"/>
    </source>
</evidence>
<accession>A0A6F8ZJQ4</accession>
<organism evidence="3 4">
    <name type="scientific">Candidatus Hydrogenisulfobacillus filiaventi</name>
    <dbReference type="NCBI Taxonomy" id="2707344"/>
    <lineage>
        <taxon>Bacteria</taxon>
        <taxon>Bacillati</taxon>
        <taxon>Bacillota</taxon>
        <taxon>Clostridia</taxon>
        <taxon>Eubacteriales</taxon>
        <taxon>Clostridiales Family XVII. Incertae Sedis</taxon>
        <taxon>Candidatus Hydrogenisulfobacillus</taxon>
    </lineage>
</organism>
<keyword evidence="2" id="KW-0732">Signal</keyword>
<proteinExistence type="predicted"/>
<reference evidence="3 4" key="1">
    <citation type="submission" date="2020-02" db="EMBL/GenBank/DDBJ databases">
        <authorList>
            <person name="Hogendoorn C."/>
        </authorList>
    </citation>
    <scope>NUCLEOTIDE SEQUENCE [LARGE SCALE GENOMIC DNA]</scope>
    <source>
        <strain evidence="3">R501</strain>
    </source>
</reference>